<organism evidence="2 3">
    <name type="scientific">Phytophthora megakarya</name>
    <dbReference type="NCBI Taxonomy" id="4795"/>
    <lineage>
        <taxon>Eukaryota</taxon>
        <taxon>Sar</taxon>
        <taxon>Stramenopiles</taxon>
        <taxon>Oomycota</taxon>
        <taxon>Peronosporomycetes</taxon>
        <taxon>Peronosporales</taxon>
        <taxon>Peronosporaceae</taxon>
        <taxon>Phytophthora</taxon>
    </lineage>
</organism>
<evidence type="ECO:0000313" key="3">
    <source>
        <dbReference type="Proteomes" id="UP000198211"/>
    </source>
</evidence>
<dbReference type="AlphaFoldDB" id="A0A225WP76"/>
<protein>
    <submittedName>
        <fullName evidence="2">Uncharacterized protein</fullName>
    </submittedName>
</protein>
<dbReference type="EMBL" id="NBNE01000487">
    <property type="protein sequence ID" value="OWZ19108.1"/>
    <property type="molecule type" value="Genomic_DNA"/>
</dbReference>
<proteinExistence type="predicted"/>
<keyword evidence="3" id="KW-1185">Reference proteome</keyword>
<sequence>MLGNASTGAISSGGRAVARAWLAGAGVLVSIDEFDYEEEAGGDSGMGESEHAGTAGDEESERAGTAVDEKSGDEDRQLGELQVKNDYYKRNHQISSSAFGTRAKRSKIYDYVLEYDQNVIPTDVDNLQFKYEVFEKDNPTGNADDDAEFEQLMEVAQHPPPPSDYLQAKVKREFAINSSDSDVAVQVGEKTSTLAEQYEGSTGYAKIELFARVQNLKEVVQLGLAMHKWLTCEHIPALPAECHDMANMVAAEVLETYPYTQIQGIPSMKDFVHSMLYRATPPTWLTDASIRTLCLRLADDFSASRFAGFQSAAASKKRTRKSDGGY</sequence>
<dbReference type="Proteomes" id="UP000198211">
    <property type="component" value="Unassembled WGS sequence"/>
</dbReference>
<reference evidence="3" key="1">
    <citation type="submission" date="2017-03" db="EMBL/GenBank/DDBJ databases">
        <title>Phytopthora megakarya and P. palmivora, two closely related causual agents of cacao black pod achieved similar genome size and gene model numbers by different mechanisms.</title>
        <authorList>
            <person name="Ali S."/>
            <person name="Shao J."/>
            <person name="Larry D.J."/>
            <person name="Kronmiller B."/>
            <person name="Shen D."/>
            <person name="Strem M.D."/>
            <person name="Melnick R.L."/>
            <person name="Guiltinan M.J."/>
            <person name="Tyler B.M."/>
            <person name="Meinhardt L.W."/>
            <person name="Bailey B.A."/>
        </authorList>
    </citation>
    <scope>NUCLEOTIDE SEQUENCE [LARGE SCALE GENOMIC DNA]</scope>
    <source>
        <strain evidence="3">zdho120</strain>
    </source>
</reference>
<comment type="caution">
    <text evidence="2">The sequence shown here is derived from an EMBL/GenBank/DDBJ whole genome shotgun (WGS) entry which is preliminary data.</text>
</comment>
<feature type="region of interest" description="Disordered" evidence="1">
    <location>
        <begin position="38"/>
        <end position="79"/>
    </location>
</feature>
<gene>
    <name evidence="2" type="ORF">PHMEG_0006692</name>
</gene>
<dbReference type="OrthoDB" id="127875at2759"/>
<name>A0A225WP76_9STRA</name>
<accession>A0A225WP76</accession>
<evidence type="ECO:0000313" key="2">
    <source>
        <dbReference type="EMBL" id="OWZ19108.1"/>
    </source>
</evidence>
<evidence type="ECO:0000256" key="1">
    <source>
        <dbReference type="SAM" id="MobiDB-lite"/>
    </source>
</evidence>
<feature type="compositionally biased region" description="Basic and acidic residues" evidence="1">
    <location>
        <begin position="67"/>
        <end position="78"/>
    </location>
</feature>